<evidence type="ECO:0000313" key="3">
    <source>
        <dbReference type="Proteomes" id="UP000261948"/>
    </source>
</evidence>
<feature type="region of interest" description="Disordered" evidence="1">
    <location>
        <begin position="36"/>
        <end position="59"/>
    </location>
</feature>
<reference evidence="2 3" key="1">
    <citation type="submission" date="2018-08" db="EMBL/GenBank/DDBJ databases">
        <title>Comamonas testosteroni strain SWCO2.</title>
        <authorList>
            <person name="Jiang N."/>
            <person name="Zhang X.Z."/>
        </authorList>
    </citation>
    <scope>NUCLEOTIDE SEQUENCE [LARGE SCALE GENOMIC DNA]</scope>
    <source>
        <strain evidence="2 3">SWCO2</strain>
    </source>
</reference>
<dbReference type="AlphaFoldDB" id="A0A373FMJ6"/>
<evidence type="ECO:0000313" key="2">
    <source>
        <dbReference type="EMBL" id="RGE45147.1"/>
    </source>
</evidence>
<organism evidence="2 3">
    <name type="scientific">Comamonas testosteroni</name>
    <name type="common">Pseudomonas testosteroni</name>
    <dbReference type="NCBI Taxonomy" id="285"/>
    <lineage>
        <taxon>Bacteria</taxon>
        <taxon>Pseudomonadati</taxon>
        <taxon>Pseudomonadota</taxon>
        <taxon>Betaproteobacteria</taxon>
        <taxon>Burkholderiales</taxon>
        <taxon>Comamonadaceae</taxon>
        <taxon>Comamonas</taxon>
    </lineage>
</organism>
<name>A0A373FMJ6_COMTE</name>
<protein>
    <submittedName>
        <fullName evidence="2">Uncharacterized protein</fullName>
    </submittedName>
</protein>
<evidence type="ECO:0000256" key="1">
    <source>
        <dbReference type="SAM" id="MobiDB-lite"/>
    </source>
</evidence>
<proteinExistence type="predicted"/>
<dbReference type="Proteomes" id="UP000261948">
    <property type="component" value="Unassembled WGS sequence"/>
</dbReference>
<dbReference type="EMBL" id="QURR01000011">
    <property type="protein sequence ID" value="RGE45147.1"/>
    <property type="molecule type" value="Genomic_DNA"/>
</dbReference>
<sequence>MQEGDDTLAAGRPLLGVSCLGCANCVGQALLKAPSAAAAAPRPDSPPAPSPWRAHIGGL</sequence>
<comment type="caution">
    <text evidence="2">The sequence shown here is derived from an EMBL/GenBank/DDBJ whole genome shotgun (WGS) entry which is preliminary data.</text>
</comment>
<gene>
    <name evidence="2" type="ORF">DZC30_10935</name>
</gene>
<keyword evidence="3" id="KW-1185">Reference proteome</keyword>
<accession>A0A373FMJ6</accession>